<reference evidence="7" key="1">
    <citation type="submission" date="2020-01" db="EMBL/GenBank/DDBJ databases">
        <authorList>
            <consortium name="DOE Joint Genome Institute"/>
            <person name="Haridas S."/>
            <person name="Albert R."/>
            <person name="Binder M."/>
            <person name="Bloem J."/>
            <person name="Labutti K."/>
            <person name="Salamov A."/>
            <person name="Andreopoulos B."/>
            <person name="Baker S.E."/>
            <person name="Barry K."/>
            <person name="Bills G."/>
            <person name="Bluhm B.H."/>
            <person name="Cannon C."/>
            <person name="Castanera R."/>
            <person name="Culley D.E."/>
            <person name="Daum C."/>
            <person name="Ezra D."/>
            <person name="Gonzalez J.B."/>
            <person name="Henrissat B."/>
            <person name="Kuo A."/>
            <person name="Liang C."/>
            <person name="Lipzen A."/>
            <person name="Lutzoni F."/>
            <person name="Magnuson J."/>
            <person name="Mondo S."/>
            <person name="Nolan M."/>
            <person name="Ohm R."/>
            <person name="Pangilinan J."/>
            <person name="Park H.-J."/>
            <person name="Ramirez L."/>
            <person name="Alfaro M."/>
            <person name="Sun H."/>
            <person name="Tritt A."/>
            <person name="Yoshinaga Y."/>
            <person name="Zwiers L.-H."/>
            <person name="Turgeon B.G."/>
            <person name="Goodwin S.B."/>
            <person name="Spatafora J.W."/>
            <person name="Crous P.W."/>
            <person name="Grigoriev I.V."/>
        </authorList>
    </citation>
    <scope>NUCLEOTIDE SEQUENCE</scope>
    <source>
        <strain evidence="7">IPT5</strain>
    </source>
</reference>
<evidence type="ECO:0000256" key="2">
    <source>
        <dbReference type="ARBA" id="ARBA00023015"/>
    </source>
</evidence>
<protein>
    <recommendedName>
        <fullName evidence="6">BZIP domain-containing protein</fullName>
    </recommendedName>
</protein>
<sequence>MTSTITPMQLHGGCSCYQTEMKPQVASEPSKPYGPQASRASYPHGGKSTTPAIVYLSFPMSTVPPPHNIAFQMPSMQNAPATRPGEDQPNVFSTSAVLSMYSSPSFFTASNTMATNQSEPTISPLQTRFDMAENSPNFSASFFYQDHQPRAPATQIMMPFINDSHDPPVDGLYNSPQTRYGSSSPVTAQSSGGRPRHPENAEPGSARAIYLEKNRKAANKCRSKRKMLQESLVETARDVKRKNRLLKAEVDMLKGGVQALMQIVGQHTDCADGRLGAYVQRELGRLASGTLRAPYITLTPCLEAGITSPVRQ</sequence>
<dbReference type="InterPro" id="IPR004827">
    <property type="entry name" value="bZIP"/>
</dbReference>
<accession>A0A6A7AM25</accession>
<dbReference type="InterPro" id="IPR051027">
    <property type="entry name" value="bZIP_transcription_factors"/>
</dbReference>
<dbReference type="Pfam" id="PF07716">
    <property type="entry name" value="bZIP_2"/>
    <property type="match status" value="1"/>
</dbReference>
<gene>
    <name evidence="7" type="ORF">T440DRAFT_35571</name>
</gene>
<keyword evidence="2" id="KW-0805">Transcription regulation</keyword>
<proteinExistence type="predicted"/>
<dbReference type="InterPro" id="IPR046347">
    <property type="entry name" value="bZIP_sf"/>
</dbReference>
<evidence type="ECO:0000256" key="5">
    <source>
        <dbReference type="SAM" id="MobiDB-lite"/>
    </source>
</evidence>
<dbReference type="AlphaFoldDB" id="A0A6A7AM25"/>
<evidence type="ECO:0000313" key="8">
    <source>
        <dbReference type="Proteomes" id="UP000799423"/>
    </source>
</evidence>
<feature type="region of interest" description="Disordered" evidence="5">
    <location>
        <begin position="161"/>
        <end position="205"/>
    </location>
</feature>
<dbReference type="GO" id="GO:0003700">
    <property type="term" value="F:DNA-binding transcription factor activity"/>
    <property type="evidence" value="ECO:0007669"/>
    <property type="project" value="InterPro"/>
</dbReference>
<evidence type="ECO:0000256" key="4">
    <source>
        <dbReference type="ARBA" id="ARBA00023242"/>
    </source>
</evidence>
<dbReference type="EMBL" id="MU006404">
    <property type="protein sequence ID" value="KAF2844186.1"/>
    <property type="molecule type" value="Genomic_DNA"/>
</dbReference>
<evidence type="ECO:0000313" key="7">
    <source>
        <dbReference type="EMBL" id="KAF2844186.1"/>
    </source>
</evidence>
<name>A0A6A7AM25_9PLEO</name>
<feature type="compositionally biased region" description="Polar residues" evidence="5">
    <location>
        <begin position="174"/>
        <end position="192"/>
    </location>
</feature>
<keyword evidence="8" id="KW-1185">Reference proteome</keyword>
<keyword evidence="3" id="KW-0804">Transcription</keyword>
<dbReference type="PANTHER" id="PTHR19304">
    <property type="entry name" value="CYCLIC-AMP RESPONSE ELEMENT BINDING PROTEIN"/>
    <property type="match status" value="1"/>
</dbReference>
<evidence type="ECO:0000259" key="6">
    <source>
        <dbReference type="SMART" id="SM00338"/>
    </source>
</evidence>
<dbReference type="SMART" id="SM00338">
    <property type="entry name" value="BRLZ"/>
    <property type="match status" value="1"/>
</dbReference>
<comment type="subcellular location">
    <subcellularLocation>
        <location evidence="1">Nucleus</location>
    </subcellularLocation>
</comment>
<evidence type="ECO:0000256" key="3">
    <source>
        <dbReference type="ARBA" id="ARBA00023163"/>
    </source>
</evidence>
<feature type="domain" description="BZIP" evidence="6">
    <location>
        <begin position="202"/>
        <end position="266"/>
    </location>
</feature>
<dbReference type="CDD" id="cd14687">
    <property type="entry name" value="bZIP_ATF2"/>
    <property type="match status" value="1"/>
</dbReference>
<dbReference type="Gene3D" id="1.20.5.170">
    <property type="match status" value="1"/>
</dbReference>
<dbReference type="GO" id="GO:0005634">
    <property type="term" value="C:nucleus"/>
    <property type="evidence" value="ECO:0007669"/>
    <property type="project" value="UniProtKB-SubCell"/>
</dbReference>
<organism evidence="7 8">
    <name type="scientific">Plenodomus tracheiphilus IPT5</name>
    <dbReference type="NCBI Taxonomy" id="1408161"/>
    <lineage>
        <taxon>Eukaryota</taxon>
        <taxon>Fungi</taxon>
        <taxon>Dikarya</taxon>
        <taxon>Ascomycota</taxon>
        <taxon>Pezizomycotina</taxon>
        <taxon>Dothideomycetes</taxon>
        <taxon>Pleosporomycetidae</taxon>
        <taxon>Pleosporales</taxon>
        <taxon>Pleosporineae</taxon>
        <taxon>Leptosphaeriaceae</taxon>
        <taxon>Plenodomus</taxon>
    </lineage>
</organism>
<evidence type="ECO:0000256" key="1">
    <source>
        <dbReference type="ARBA" id="ARBA00004123"/>
    </source>
</evidence>
<dbReference type="Proteomes" id="UP000799423">
    <property type="component" value="Unassembled WGS sequence"/>
</dbReference>
<feature type="region of interest" description="Disordered" evidence="5">
    <location>
        <begin position="25"/>
        <end position="45"/>
    </location>
</feature>
<dbReference type="SUPFAM" id="SSF57959">
    <property type="entry name" value="Leucine zipper domain"/>
    <property type="match status" value="1"/>
</dbReference>
<dbReference type="OrthoDB" id="295274at2759"/>
<keyword evidence="4" id="KW-0539">Nucleus</keyword>